<comment type="caution">
    <text evidence="1">The sequence shown here is derived from an EMBL/GenBank/DDBJ whole genome shotgun (WGS) entry which is preliminary data.</text>
</comment>
<gene>
    <name evidence="1" type="ORF">SALB_07188</name>
</gene>
<evidence type="ECO:0000313" key="1">
    <source>
        <dbReference type="EMBL" id="GCB94389.1"/>
    </source>
</evidence>
<proteinExistence type="predicted"/>
<dbReference type="EMBL" id="BHXC01000007">
    <property type="protein sequence ID" value="GCB94389.1"/>
    <property type="molecule type" value="Genomic_DNA"/>
</dbReference>
<sequence>MKSGIAEDVQRLVKEWVKQARAEARAAGGTLSPPFSRVPKYVHEPLFREARYWHALATGAFLDEIAEPRPSVFHVKAIRRHLTNCVEHLHSMMNARGDALPEGVRGQLALIEQRAAMALDLVERAGNTWGREEEHAWRELTWWARKLHYGWAPGSPEPWDPSYTRSRPP</sequence>
<dbReference type="RefSeq" id="WP_124428201.1">
    <property type="nucleotide sequence ID" value="NZ_BHXC01000007.1"/>
</dbReference>
<accession>A0A401R9R3</accession>
<organism evidence="1 2">
    <name type="scientific">Streptomyces noursei</name>
    <name type="common">Streptomyces albulus</name>
    <dbReference type="NCBI Taxonomy" id="1971"/>
    <lineage>
        <taxon>Bacteria</taxon>
        <taxon>Bacillati</taxon>
        <taxon>Actinomycetota</taxon>
        <taxon>Actinomycetes</taxon>
        <taxon>Kitasatosporales</taxon>
        <taxon>Streptomycetaceae</taxon>
        <taxon>Streptomyces</taxon>
    </lineage>
</organism>
<dbReference type="AlphaFoldDB" id="A0A401R9R3"/>
<protein>
    <submittedName>
        <fullName evidence="1">Uncharacterized protein</fullName>
    </submittedName>
</protein>
<name>A0A401R9R3_STRNR</name>
<reference evidence="1 2" key="1">
    <citation type="journal article" date="2019" name="Microbiol. Resour. Announc.">
        <title>Draft Genome Sequence of the Most Traditional epsilon-Poly-l-Lysine Producer, Streptomyces albulus NBRC14147.</title>
        <authorList>
            <person name="Yamanaka K."/>
            <person name="Hamano Y."/>
        </authorList>
    </citation>
    <scope>NUCLEOTIDE SEQUENCE [LARGE SCALE GENOMIC DNA]</scope>
    <source>
        <strain evidence="1 2">NBRC 14147</strain>
    </source>
</reference>
<evidence type="ECO:0000313" key="2">
    <source>
        <dbReference type="Proteomes" id="UP000288351"/>
    </source>
</evidence>
<dbReference type="Proteomes" id="UP000288351">
    <property type="component" value="Unassembled WGS sequence"/>
</dbReference>